<keyword evidence="10" id="KW-0472">Membrane</keyword>
<dbReference type="InterPro" id="IPR011022">
    <property type="entry name" value="Arrestin_C-like"/>
</dbReference>
<keyword evidence="11" id="KW-0458">Lysosome</keyword>
<evidence type="ECO:0000256" key="8">
    <source>
        <dbReference type="ARBA" id="ARBA00022737"/>
    </source>
</evidence>
<evidence type="ECO:0000256" key="11">
    <source>
        <dbReference type="ARBA" id="ARBA00023228"/>
    </source>
</evidence>
<dbReference type="Pfam" id="PF00339">
    <property type="entry name" value="Arrestin_N"/>
    <property type="match status" value="1"/>
</dbReference>
<keyword evidence="6" id="KW-1003">Cell membrane</keyword>
<evidence type="ECO:0000256" key="7">
    <source>
        <dbReference type="ARBA" id="ARBA00022490"/>
    </source>
</evidence>
<dbReference type="EMBL" id="JAFBMS010000002">
    <property type="protein sequence ID" value="KAG9354343.1"/>
    <property type="molecule type" value="Genomic_DNA"/>
</dbReference>
<dbReference type="InterPro" id="IPR014752">
    <property type="entry name" value="Arrestin-like_C"/>
</dbReference>
<dbReference type="Pfam" id="PF02752">
    <property type="entry name" value="Arrestin_C"/>
    <property type="match status" value="1"/>
</dbReference>
<dbReference type="GO" id="GO:0015031">
    <property type="term" value="P:protein transport"/>
    <property type="evidence" value="ECO:0007669"/>
    <property type="project" value="TreeGrafter"/>
</dbReference>
<evidence type="ECO:0000256" key="14">
    <source>
        <dbReference type="SAM" id="MobiDB-lite"/>
    </source>
</evidence>
<keyword evidence="8" id="KW-0677">Repeat</keyword>
<dbReference type="PANTHER" id="PTHR11188:SF49">
    <property type="entry name" value="ARRESTIN DOMAIN-CONTAINING PROTEIN 3"/>
    <property type="match status" value="1"/>
</dbReference>
<comment type="function">
    <text evidence="13">Adapter protein that plays a role in regulating cell-surface expression of adrenergic receptors and probably also other G protein-coupled receptors. Plays a role in NEDD4-mediated ubiquitination and endocytosis af activated ADRB2 and subsequent ADRB2 degradation. May recruit NEDD4 to ADRB2. Alternatively, may function as adapter protein that does not play a major role in recruiting NEDD4 to ADRB2, but rather plays a role in a targeting ADRB2 to endosomes.</text>
</comment>
<dbReference type="FunFam" id="2.60.40.640:FF:000005">
    <property type="entry name" value="Arrestin domain-containing protein 3"/>
    <property type="match status" value="1"/>
</dbReference>
<dbReference type="FunFam" id="2.60.40.640:FF:000007">
    <property type="entry name" value="Arrestin domain-containing protein 3 mRNA"/>
    <property type="match status" value="1"/>
</dbReference>
<evidence type="ECO:0000256" key="10">
    <source>
        <dbReference type="ARBA" id="ARBA00023136"/>
    </source>
</evidence>
<dbReference type="GO" id="GO:0007399">
    <property type="term" value="P:nervous system development"/>
    <property type="evidence" value="ECO:0007669"/>
    <property type="project" value="UniProtKB-ARBA"/>
</dbReference>
<comment type="similarity">
    <text evidence="5">Belongs to the arrestin family.</text>
</comment>
<feature type="domain" description="Arrestin C-terminal-like" evidence="15">
    <location>
        <begin position="168"/>
        <end position="295"/>
    </location>
</feature>
<dbReference type="GO" id="GO:0005764">
    <property type="term" value="C:lysosome"/>
    <property type="evidence" value="ECO:0007669"/>
    <property type="project" value="UniProtKB-SubCell"/>
</dbReference>
<dbReference type="InterPro" id="IPR014756">
    <property type="entry name" value="Ig_E-set"/>
</dbReference>
<keyword evidence="17" id="KW-1185">Reference proteome</keyword>
<evidence type="ECO:0000256" key="3">
    <source>
        <dbReference type="ARBA" id="ARBA00004413"/>
    </source>
</evidence>
<gene>
    <name evidence="16" type="ORF">JZ751_001048</name>
</gene>
<accession>A0A8T2PSK3</accession>
<evidence type="ECO:0000256" key="5">
    <source>
        <dbReference type="ARBA" id="ARBA00005298"/>
    </source>
</evidence>
<dbReference type="SUPFAM" id="SSF81296">
    <property type="entry name" value="E set domains"/>
    <property type="match status" value="2"/>
</dbReference>
<proteinExistence type="inferred from homology"/>
<dbReference type="InterPro" id="IPR011021">
    <property type="entry name" value="Arrestin-like_N"/>
</dbReference>
<dbReference type="GO" id="GO:0005769">
    <property type="term" value="C:early endosome"/>
    <property type="evidence" value="ECO:0007669"/>
    <property type="project" value="UniProtKB-SubCell"/>
</dbReference>
<protein>
    <recommendedName>
        <fullName evidence="12">Arrestin domain-containing protein 3</fullName>
    </recommendedName>
</protein>
<dbReference type="SMART" id="SM01017">
    <property type="entry name" value="Arrestin_C"/>
    <property type="match status" value="1"/>
</dbReference>
<feature type="region of interest" description="Disordered" evidence="14">
    <location>
        <begin position="368"/>
        <end position="395"/>
    </location>
</feature>
<comment type="subcellular location">
    <subcellularLocation>
        <location evidence="3">Cell membrane</location>
        <topology evidence="3">Peripheral membrane protein</topology>
        <orientation evidence="3">Cytoplasmic side</orientation>
    </subcellularLocation>
    <subcellularLocation>
        <location evidence="4">Cytoplasm</location>
    </subcellularLocation>
    <subcellularLocation>
        <location evidence="2">Early endosome</location>
    </subcellularLocation>
    <subcellularLocation>
        <location evidence="1">Lysosome</location>
    </subcellularLocation>
</comment>
<dbReference type="Proteomes" id="UP000824540">
    <property type="component" value="Unassembled WGS sequence"/>
</dbReference>
<comment type="caution">
    <text evidence="16">The sequence shown here is derived from an EMBL/GenBank/DDBJ whole genome shotgun (WGS) entry which is preliminary data.</text>
</comment>
<evidence type="ECO:0000256" key="9">
    <source>
        <dbReference type="ARBA" id="ARBA00022753"/>
    </source>
</evidence>
<keyword evidence="9" id="KW-0967">Endosome</keyword>
<evidence type="ECO:0000256" key="1">
    <source>
        <dbReference type="ARBA" id="ARBA00004371"/>
    </source>
</evidence>
<dbReference type="GO" id="GO:0005886">
    <property type="term" value="C:plasma membrane"/>
    <property type="evidence" value="ECO:0007669"/>
    <property type="project" value="UniProtKB-SubCell"/>
</dbReference>
<dbReference type="Gene3D" id="2.60.40.640">
    <property type="match status" value="2"/>
</dbReference>
<keyword evidence="7" id="KW-0963">Cytoplasm</keyword>
<evidence type="ECO:0000256" key="13">
    <source>
        <dbReference type="ARBA" id="ARBA00045942"/>
    </source>
</evidence>
<dbReference type="OrthoDB" id="2333384at2759"/>
<evidence type="ECO:0000256" key="2">
    <source>
        <dbReference type="ARBA" id="ARBA00004412"/>
    </source>
</evidence>
<evidence type="ECO:0000256" key="6">
    <source>
        <dbReference type="ARBA" id="ARBA00022475"/>
    </source>
</evidence>
<reference evidence="16" key="1">
    <citation type="thesis" date="2021" institute="BYU ScholarsArchive" country="Provo, UT, USA">
        <title>Applications of and Algorithms for Genome Assembly and Genomic Analyses with an Emphasis on Marine Teleosts.</title>
        <authorList>
            <person name="Pickett B.D."/>
        </authorList>
    </citation>
    <scope>NUCLEOTIDE SEQUENCE</scope>
    <source>
        <strain evidence="16">HI-2016</strain>
    </source>
</reference>
<name>A0A8T2PSK3_9TELE</name>
<sequence>MVLGKVKSFTVSYDCMNDSNVPVFSSGDSVSGRVIIEVTGEIRVKSLNIHAKGFAKVRWTESRNAGSNTAYTQNYTEEVEYLNHSDILIGHEIDEDNSEESLTTLHSGRHEYAFSLELPQTPLATSFEGKHGSVRYWVKAELHRPWLLPMKSPQAGTKDKTLCCWFCTSGPISLSAKIERKGYTPGESIQIFAEIENCSSRMVVPKAAIYQTQTFYAKGKMKEVKQLVANLRGESLSSGKTETWNGKMLKIPPVSPSILDCSIIRVEYSLMVYVDIPGAMNLSLNLPLVIGTIPLHPFGSRTSSVSSQCSMTLNWLGMALPERPEAPPSYAEIVTEEHRRNGQELAPTRDEFEGPLFAYIQEFRFQPPPLYSEIDPNPDLVSRTEERRPDTCPSR</sequence>
<organism evidence="16 17">
    <name type="scientific">Albula glossodonta</name>
    <name type="common">roundjaw bonefish</name>
    <dbReference type="NCBI Taxonomy" id="121402"/>
    <lineage>
        <taxon>Eukaryota</taxon>
        <taxon>Metazoa</taxon>
        <taxon>Chordata</taxon>
        <taxon>Craniata</taxon>
        <taxon>Vertebrata</taxon>
        <taxon>Euteleostomi</taxon>
        <taxon>Actinopterygii</taxon>
        <taxon>Neopterygii</taxon>
        <taxon>Teleostei</taxon>
        <taxon>Albuliformes</taxon>
        <taxon>Albulidae</taxon>
        <taxon>Albula</taxon>
    </lineage>
</organism>
<evidence type="ECO:0000256" key="12">
    <source>
        <dbReference type="ARBA" id="ARBA00041132"/>
    </source>
</evidence>
<dbReference type="InterPro" id="IPR050357">
    <property type="entry name" value="Arrestin_domain-protein"/>
</dbReference>
<dbReference type="AlphaFoldDB" id="A0A8T2PSK3"/>
<evidence type="ECO:0000259" key="15">
    <source>
        <dbReference type="SMART" id="SM01017"/>
    </source>
</evidence>
<evidence type="ECO:0000313" key="16">
    <source>
        <dbReference type="EMBL" id="KAG9354343.1"/>
    </source>
</evidence>
<feature type="compositionally biased region" description="Basic and acidic residues" evidence="14">
    <location>
        <begin position="382"/>
        <end position="395"/>
    </location>
</feature>
<evidence type="ECO:0000313" key="17">
    <source>
        <dbReference type="Proteomes" id="UP000824540"/>
    </source>
</evidence>
<evidence type="ECO:0000256" key="4">
    <source>
        <dbReference type="ARBA" id="ARBA00004496"/>
    </source>
</evidence>
<dbReference type="PANTHER" id="PTHR11188">
    <property type="entry name" value="ARRESTIN DOMAIN CONTAINING PROTEIN"/>
    <property type="match status" value="1"/>
</dbReference>